<protein>
    <submittedName>
        <fullName evidence="1">Glycosyl transferase family 1</fullName>
    </submittedName>
</protein>
<dbReference type="Gene3D" id="3.40.50.2000">
    <property type="entry name" value="Glycogen Phosphorylase B"/>
    <property type="match status" value="1"/>
</dbReference>
<dbReference type="Proteomes" id="UP000197092">
    <property type="component" value="Chromosome 1"/>
</dbReference>
<sequence length="394" mass="44743">MKKILILTPRFPYPVIGGDRLRIFEICRELSKNYSLTLLSLCEHQDEMTMEIPSDGIFTSIHRVLLPRWKSYLNCLFALPTIMPLQVAYYKSAEFANLVDELSLEHDLILPHLIRMADYAKKLDKKKVLEMTDAISMNYSRVIETKNSAGLKGFIYRVEQSRLNRYEKVIARQFDYSVFVSKIDKDFLFNVTDECYEKVIVCSNGVDLSSLPYEFSPRRKEVVFIGNMFSAQNFDAAMWFAKECLPVLRKHGDYTFKVIGRIKPEAEQRLKRLDGVVVSGAVDDIVEHARGAVAGICSVRLAAGVQNKILEYMALGLPSITTSTGLEGLESIPEQEILVADTPDEFTDQILRIDNDIEFAKSISENAHNYVQHNHSWSGKLAPVTIAINNLLSN</sequence>
<dbReference type="SUPFAM" id="SSF53756">
    <property type="entry name" value="UDP-Glycosyltransferase/glycogen phosphorylase"/>
    <property type="match status" value="1"/>
</dbReference>
<proteinExistence type="predicted"/>
<name>A0AAN1FEQ7_9VIBR</name>
<organism evidence="1 2">
    <name type="scientific">Vibrio mediterranei</name>
    <dbReference type="NCBI Taxonomy" id="689"/>
    <lineage>
        <taxon>Bacteria</taxon>
        <taxon>Pseudomonadati</taxon>
        <taxon>Pseudomonadota</taxon>
        <taxon>Gammaproteobacteria</taxon>
        <taxon>Vibrionales</taxon>
        <taxon>Vibrionaceae</taxon>
        <taxon>Vibrio</taxon>
    </lineage>
</organism>
<accession>A0AAN1FEQ7</accession>
<dbReference type="KEGG" id="vsh:BSZ05_05130"/>
<reference evidence="2" key="1">
    <citation type="submission" date="2016-12" db="EMBL/GenBank/DDBJ databases">
        <title>Comparative genomic analysis reveals the diversity, evolution, and environmental adaptation strategies of the genus Vibrio.</title>
        <authorList>
            <person name="Lin H."/>
            <person name="Wang X."/>
            <person name="Zhang X.-H."/>
        </authorList>
    </citation>
    <scope>NUCLEOTIDE SEQUENCE [LARGE SCALE GENOMIC DNA]</scope>
    <source>
        <strain evidence="2">QT6D1</strain>
    </source>
</reference>
<dbReference type="PANTHER" id="PTHR12526">
    <property type="entry name" value="GLYCOSYLTRANSFERASE"/>
    <property type="match status" value="1"/>
</dbReference>
<dbReference type="PANTHER" id="PTHR12526:SF600">
    <property type="entry name" value="GLYCOSYL TRANSFERASE GROUP 1"/>
    <property type="match status" value="1"/>
</dbReference>
<evidence type="ECO:0000313" key="1">
    <source>
        <dbReference type="EMBL" id="ASI89238.1"/>
    </source>
</evidence>
<dbReference type="EMBL" id="CP018308">
    <property type="protein sequence ID" value="ASI89238.1"/>
    <property type="molecule type" value="Genomic_DNA"/>
</dbReference>
<dbReference type="GO" id="GO:0016757">
    <property type="term" value="F:glycosyltransferase activity"/>
    <property type="evidence" value="ECO:0007669"/>
    <property type="project" value="TreeGrafter"/>
</dbReference>
<gene>
    <name evidence="1" type="ORF">BSZ05_05130</name>
</gene>
<evidence type="ECO:0000313" key="2">
    <source>
        <dbReference type="Proteomes" id="UP000197092"/>
    </source>
</evidence>
<dbReference type="Pfam" id="PF13692">
    <property type="entry name" value="Glyco_trans_1_4"/>
    <property type="match status" value="1"/>
</dbReference>
<dbReference type="CDD" id="cd03801">
    <property type="entry name" value="GT4_PimA-like"/>
    <property type="match status" value="1"/>
</dbReference>
<dbReference type="AlphaFoldDB" id="A0AAN1FEQ7"/>
<keyword evidence="1" id="KW-0808">Transferase</keyword>